<dbReference type="OrthoDB" id="5795596at2759"/>
<keyword evidence="1 2" id="KW-0430">Lectin</keyword>
<dbReference type="Gene3D" id="2.60.120.200">
    <property type="match status" value="2"/>
</dbReference>
<dbReference type="SMART" id="SM00276">
    <property type="entry name" value="GLECT"/>
    <property type="match status" value="2"/>
</dbReference>
<proteinExistence type="predicted"/>
<organism evidence="4 5">
    <name type="scientific">Haemonchus contortus</name>
    <name type="common">Barber pole worm</name>
    <dbReference type="NCBI Taxonomy" id="6289"/>
    <lineage>
        <taxon>Eukaryota</taxon>
        <taxon>Metazoa</taxon>
        <taxon>Ecdysozoa</taxon>
        <taxon>Nematoda</taxon>
        <taxon>Chromadorea</taxon>
        <taxon>Rhabditida</taxon>
        <taxon>Rhabditina</taxon>
        <taxon>Rhabditomorpha</taxon>
        <taxon>Strongyloidea</taxon>
        <taxon>Trichostrongylidae</taxon>
        <taxon>Haemonchus</taxon>
    </lineage>
</organism>
<feature type="domain" description="Galectin" evidence="3">
    <location>
        <begin position="40"/>
        <end position="176"/>
    </location>
</feature>
<dbReference type="AlphaFoldDB" id="A0A7I4XWM7"/>
<dbReference type="PANTHER" id="PTHR11346">
    <property type="entry name" value="GALECTIN"/>
    <property type="match status" value="1"/>
</dbReference>
<dbReference type="CDD" id="cd00070">
    <property type="entry name" value="GLECT"/>
    <property type="match status" value="2"/>
</dbReference>
<evidence type="ECO:0000313" key="4">
    <source>
        <dbReference type="Proteomes" id="UP000025227"/>
    </source>
</evidence>
<dbReference type="PROSITE" id="PS51304">
    <property type="entry name" value="GALECTIN"/>
    <property type="match status" value="2"/>
</dbReference>
<keyword evidence="4" id="KW-1185">Reference proteome</keyword>
<evidence type="ECO:0000256" key="1">
    <source>
        <dbReference type="ARBA" id="ARBA00022734"/>
    </source>
</evidence>
<dbReference type="GO" id="GO:0030246">
    <property type="term" value="F:carbohydrate binding"/>
    <property type="evidence" value="ECO:0007669"/>
    <property type="project" value="UniProtKB-UniRule"/>
</dbReference>
<dbReference type="OMA" id="SWEGKYY"/>
<dbReference type="InterPro" id="IPR013320">
    <property type="entry name" value="ConA-like_dom_sf"/>
</dbReference>
<dbReference type="WBParaSite" id="HCON_00021890-00001">
    <property type="protein sequence ID" value="HCON_00021890-00001"/>
    <property type="gene ID" value="HCON_00021890"/>
</dbReference>
<dbReference type="InterPro" id="IPR001079">
    <property type="entry name" value="Galectin_CRD"/>
</dbReference>
<dbReference type="InterPro" id="IPR044156">
    <property type="entry name" value="Galectin-like"/>
</dbReference>
<dbReference type="PANTHER" id="PTHR11346:SF189">
    <property type="entry name" value="GALECTIN"/>
    <property type="match status" value="1"/>
</dbReference>
<protein>
    <recommendedName>
        <fullName evidence="2">Galectin</fullName>
    </recommendedName>
</protein>
<dbReference type="Proteomes" id="UP000025227">
    <property type="component" value="Unplaced"/>
</dbReference>
<evidence type="ECO:0000313" key="5">
    <source>
        <dbReference type="WBParaSite" id="HCON_00021890-00001"/>
    </source>
</evidence>
<reference evidence="5" key="1">
    <citation type="submission" date="2020-12" db="UniProtKB">
        <authorList>
            <consortium name="WormBaseParasite"/>
        </authorList>
    </citation>
    <scope>IDENTIFICATION</scope>
    <source>
        <strain evidence="5">MHco3</strain>
    </source>
</reference>
<sequence>VFACLQMASFLRRFFGPKKPRLTRKDSITGRNKTLGVPYLSRLEGNQLQPGQSLIVRGVITGTDSFVVNLTSGPIVEAEEGGEILDNRLLSIRCDISKNRICFNACVDGEWGKEGAIKQHYKVNDEFDLRIRCFDDQFHIYVEHRLVAKFAHYVPMNNISHVYVNGDVMLYGVSWEGKFYSVPYAADIPGNFYSGRRLFVSGLVPKGAKQFTIDFYANAELACRIKAVFPTKKVLRTSRLNDRWGPEERLGVDQEFPFKRKQTFDLLIFCSENKFEMLVNDCPFASFDHRIPANQINKLSIEGDISLLGVHLK</sequence>
<dbReference type="SUPFAM" id="SSF49899">
    <property type="entry name" value="Concanavalin A-like lectins/glucanases"/>
    <property type="match status" value="2"/>
</dbReference>
<accession>A0A7I4XWM7</accession>
<evidence type="ECO:0000256" key="2">
    <source>
        <dbReference type="RuleBase" id="RU102079"/>
    </source>
</evidence>
<evidence type="ECO:0000259" key="3">
    <source>
        <dbReference type="PROSITE" id="PS51304"/>
    </source>
</evidence>
<dbReference type="SMART" id="SM00908">
    <property type="entry name" value="Gal-bind_lectin"/>
    <property type="match status" value="2"/>
</dbReference>
<name>A0A7I4XWM7_HAECO</name>
<dbReference type="FunFam" id="2.60.120.200:FF:000261">
    <property type="entry name" value="Galectin"/>
    <property type="match status" value="1"/>
</dbReference>
<feature type="domain" description="Galectin" evidence="3">
    <location>
        <begin position="184"/>
        <end position="313"/>
    </location>
</feature>
<dbReference type="Pfam" id="PF00337">
    <property type="entry name" value="Gal-bind_lectin"/>
    <property type="match status" value="2"/>
</dbReference>